<dbReference type="InterPro" id="IPR035969">
    <property type="entry name" value="Rab-GAP_TBC_sf"/>
</dbReference>
<protein>
    <submittedName>
        <fullName evidence="1">Tbc1 domain family member 22a</fullName>
    </submittedName>
</protein>
<dbReference type="AlphaFoldDB" id="A0A9Q0R7T7"/>
<sequence>MERNSPKRIDNFKKALSKKIDLNQIKNLSFEGGIPDLYRPLCWKILLDYLPLRKSKWKKTLLSKRYHYKVYQFNILSSNFHKICSDFLDEDCISLNDLRSYNQEDGVEENDLKFQLQIIQDI</sequence>
<dbReference type="Gene3D" id="1.10.10.750">
    <property type="entry name" value="Ypt/Rab-GAP domain of gyp1p, domain 1"/>
    <property type="match status" value="1"/>
</dbReference>
<comment type="caution">
    <text evidence="1">The sequence shown here is derived from an EMBL/GenBank/DDBJ whole genome shotgun (WGS) entry which is preliminary data.</text>
</comment>
<evidence type="ECO:0000313" key="1">
    <source>
        <dbReference type="EMBL" id="KAJ5070437.1"/>
    </source>
</evidence>
<evidence type="ECO:0000313" key="2">
    <source>
        <dbReference type="Proteomes" id="UP001149090"/>
    </source>
</evidence>
<organism evidence="1 2">
    <name type="scientific">Anaeramoeba ignava</name>
    <name type="common">Anaerobic marine amoeba</name>
    <dbReference type="NCBI Taxonomy" id="1746090"/>
    <lineage>
        <taxon>Eukaryota</taxon>
        <taxon>Metamonada</taxon>
        <taxon>Anaeramoebidae</taxon>
        <taxon>Anaeramoeba</taxon>
    </lineage>
</organism>
<dbReference type="OrthoDB" id="10263206at2759"/>
<dbReference type="EMBL" id="JAPDFW010000095">
    <property type="protein sequence ID" value="KAJ5070437.1"/>
    <property type="molecule type" value="Genomic_DNA"/>
</dbReference>
<keyword evidence="2" id="KW-1185">Reference proteome</keyword>
<reference evidence="1" key="1">
    <citation type="submission" date="2022-10" db="EMBL/GenBank/DDBJ databases">
        <title>Novel sulphate-reducing endosymbionts in the free-living metamonad Anaeramoeba.</title>
        <authorList>
            <person name="Jerlstrom-Hultqvist J."/>
            <person name="Cepicka I."/>
            <person name="Gallot-Lavallee L."/>
            <person name="Salas-Leiva D."/>
            <person name="Curtis B.A."/>
            <person name="Zahonova K."/>
            <person name="Pipaliya S."/>
            <person name="Dacks J."/>
            <person name="Roger A.J."/>
        </authorList>
    </citation>
    <scope>NUCLEOTIDE SEQUENCE</scope>
    <source>
        <strain evidence="1">BMAN</strain>
    </source>
</reference>
<proteinExistence type="predicted"/>
<dbReference type="Proteomes" id="UP001149090">
    <property type="component" value="Unassembled WGS sequence"/>
</dbReference>
<name>A0A9Q0R7T7_ANAIG</name>
<gene>
    <name evidence="1" type="ORF">M0811_10909</name>
</gene>
<dbReference type="SUPFAM" id="SSF47923">
    <property type="entry name" value="Ypt/Rab-GAP domain of gyp1p"/>
    <property type="match status" value="1"/>
</dbReference>
<accession>A0A9Q0R7T7</accession>